<protein>
    <submittedName>
        <fullName evidence="1">Uncharacterized protein</fullName>
    </submittedName>
</protein>
<evidence type="ECO:0000313" key="1">
    <source>
        <dbReference type="EMBL" id="CEG38236.1"/>
    </source>
</evidence>
<organism evidence="1 2">
    <name type="scientific">Plasmopara halstedii</name>
    <name type="common">Downy mildew of sunflower</name>
    <dbReference type="NCBI Taxonomy" id="4781"/>
    <lineage>
        <taxon>Eukaryota</taxon>
        <taxon>Sar</taxon>
        <taxon>Stramenopiles</taxon>
        <taxon>Oomycota</taxon>
        <taxon>Peronosporomycetes</taxon>
        <taxon>Peronosporales</taxon>
        <taxon>Peronosporaceae</taxon>
        <taxon>Plasmopara</taxon>
    </lineage>
</organism>
<dbReference type="EMBL" id="CCYD01000321">
    <property type="protein sequence ID" value="CEG38236.1"/>
    <property type="molecule type" value="Genomic_DNA"/>
</dbReference>
<name>A0A0P1ACT7_PLAHL</name>
<dbReference type="GeneID" id="59053010"/>
<accession>A0A0P1ACT7</accession>
<evidence type="ECO:0000313" key="2">
    <source>
        <dbReference type="Proteomes" id="UP000054928"/>
    </source>
</evidence>
<dbReference type="AlphaFoldDB" id="A0A0P1ACT7"/>
<reference evidence="2" key="1">
    <citation type="submission" date="2014-09" db="EMBL/GenBank/DDBJ databases">
        <authorList>
            <person name="Sharma Rahul"/>
            <person name="Thines Marco"/>
        </authorList>
    </citation>
    <scope>NUCLEOTIDE SEQUENCE [LARGE SCALE GENOMIC DNA]</scope>
</reference>
<proteinExistence type="predicted"/>
<dbReference type="Proteomes" id="UP000054928">
    <property type="component" value="Unassembled WGS sequence"/>
</dbReference>
<dbReference type="OrthoDB" id="103748at2759"/>
<sequence>MWYTKNNMNLDAVTHLVNHESADVHPYGPFDGHKNDPRVFNLFNGSPHVYDPEYVIKQERVDV</sequence>
<keyword evidence="2" id="KW-1185">Reference proteome</keyword>
<dbReference type="RefSeq" id="XP_036263067.1">
    <property type="nucleotide sequence ID" value="XM_036407359.1"/>
</dbReference>